<evidence type="ECO:0000313" key="2">
    <source>
        <dbReference type="Proteomes" id="UP001165960"/>
    </source>
</evidence>
<proteinExistence type="predicted"/>
<organism evidence="1 2">
    <name type="scientific">Entomophthora muscae</name>
    <dbReference type="NCBI Taxonomy" id="34485"/>
    <lineage>
        <taxon>Eukaryota</taxon>
        <taxon>Fungi</taxon>
        <taxon>Fungi incertae sedis</taxon>
        <taxon>Zoopagomycota</taxon>
        <taxon>Entomophthoromycotina</taxon>
        <taxon>Entomophthoromycetes</taxon>
        <taxon>Entomophthorales</taxon>
        <taxon>Entomophthoraceae</taxon>
        <taxon>Entomophthora</taxon>
    </lineage>
</organism>
<name>A0ACC2TBI3_9FUNG</name>
<gene>
    <name evidence="1" type="ORF">DSO57_1032285</name>
</gene>
<evidence type="ECO:0000313" key="1">
    <source>
        <dbReference type="EMBL" id="KAJ9071939.1"/>
    </source>
</evidence>
<sequence>MADFTQVAALLLGCLGMASNMILLLALWRTKAKWNRLNLQSVGPVLLIDTVASFLVVVKEILSFYMGNIELLSTSWLCPYFGTTFIILSCLSMILISAMAIDRYCILVHGFNIRCLWGWLVIVLLGVTVSSLLVLNTVINGLRPNSSFTYCRPDGSNALTLAAHRLATAVVLVGLVVVSFCYARIYLHCRKALAAFHEMSGRFLFVLVAYHICLLPKFITSLWGLFADQSTIPFFIHVIGPLGIVLLFVINPLLVIGLKATLRKELHSLFKHTPS</sequence>
<reference evidence="1" key="1">
    <citation type="submission" date="2022-04" db="EMBL/GenBank/DDBJ databases">
        <title>Genome of the entomopathogenic fungus Entomophthora muscae.</title>
        <authorList>
            <person name="Elya C."/>
            <person name="Lovett B.R."/>
            <person name="Lee E."/>
            <person name="Macias A.M."/>
            <person name="Hajek A.E."/>
            <person name="De Bivort B.L."/>
            <person name="Kasson M.T."/>
            <person name="De Fine Licht H.H."/>
            <person name="Stajich J.E."/>
        </authorList>
    </citation>
    <scope>NUCLEOTIDE SEQUENCE</scope>
    <source>
        <strain evidence="1">Berkeley</strain>
    </source>
</reference>
<comment type="caution">
    <text evidence="1">The sequence shown here is derived from an EMBL/GenBank/DDBJ whole genome shotgun (WGS) entry which is preliminary data.</text>
</comment>
<accession>A0ACC2TBI3</accession>
<dbReference type="EMBL" id="QTSX02003081">
    <property type="protein sequence ID" value="KAJ9071939.1"/>
    <property type="molecule type" value="Genomic_DNA"/>
</dbReference>
<keyword evidence="2" id="KW-1185">Reference proteome</keyword>
<protein>
    <submittedName>
        <fullName evidence="1">Uncharacterized protein</fullName>
    </submittedName>
</protein>
<dbReference type="Proteomes" id="UP001165960">
    <property type="component" value="Unassembled WGS sequence"/>
</dbReference>